<evidence type="ECO:0008006" key="4">
    <source>
        <dbReference type="Google" id="ProtNLM"/>
    </source>
</evidence>
<feature type="transmembrane region" description="Helical" evidence="1">
    <location>
        <begin position="12"/>
        <end position="31"/>
    </location>
</feature>
<dbReference type="RefSeq" id="WP_155147587.1">
    <property type="nucleotide sequence ID" value="NZ_JACOPQ010000005.1"/>
</dbReference>
<dbReference type="Proteomes" id="UP000607645">
    <property type="component" value="Unassembled WGS sequence"/>
</dbReference>
<feature type="transmembrane region" description="Helical" evidence="1">
    <location>
        <begin position="37"/>
        <end position="56"/>
    </location>
</feature>
<evidence type="ECO:0000313" key="2">
    <source>
        <dbReference type="EMBL" id="MBC5736979.1"/>
    </source>
</evidence>
<proteinExistence type="predicted"/>
<comment type="caution">
    <text evidence="2">The sequence shown here is derived from an EMBL/GenBank/DDBJ whole genome shotgun (WGS) entry which is preliminary data.</text>
</comment>
<keyword evidence="3" id="KW-1185">Reference proteome</keyword>
<evidence type="ECO:0000256" key="1">
    <source>
        <dbReference type="SAM" id="Phobius"/>
    </source>
</evidence>
<gene>
    <name evidence="2" type="ORF">H8S62_08120</name>
</gene>
<dbReference type="EMBL" id="JACOPQ010000005">
    <property type="protein sequence ID" value="MBC5736979.1"/>
    <property type="molecule type" value="Genomic_DNA"/>
</dbReference>
<reference evidence="2" key="1">
    <citation type="submission" date="2020-08" db="EMBL/GenBank/DDBJ databases">
        <title>Genome public.</title>
        <authorList>
            <person name="Liu C."/>
            <person name="Sun Q."/>
        </authorList>
    </citation>
    <scope>NUCLEOTIDE SEQUENCE</scope>
    <source>
        <strain evidence="2">NSJ-52</strain>
    </source>
</reference>
<keyword evidence="1" id="KW-0472">Membrane</keyword>
<protein>
    <recommendedName>
        <fullName evidence="4">Zn-finger containing protein</fullName>
    </recommendedName>
</protein>
<evidence type="ECO:0000313" key="3">
    <source>
        <dbReference type="Proteomes" id="UP000607645"/>
    </source>
</evidence>
<accession>A0A8J6JLE9</accession>
<keyword evidence="1" id="KW-1133">Transmembrane helix</keyword>
<keyword evidence="1" id="KW-0812">Transmembrane</keyword>
<sequence length="129" mass="15065">MNWLRKVMYGRYGVDQFSLFLMGLYLVLYLAANISRLGVLGWLAMLPAIFAIFRMFSRNLAKRRAENAKFMELAGPLIRWVRMRRTIHRDKDHCYFKCPNCGQHLRVPKGKGKITVTCRNCGVSFEEKS</sequence>
<name>A0A8J6JLE9_9FIRM</name>
<dbReference type="AlphaFoldDB" id="A0A8J6JLE9"/>
<organism evidence="2 3">
    <name type="scientific">Lawsonibacter faecis</name>
    <dbReference type="NCBI Taxonomy" id="2763052"/>
    <lineage>
        <taxon>Bacteria</taxon>
        <taxon>Bacillati</taxon>
        <taxon>Bacillota</taxon>
        <taxon>Clostridia</taxon>
        <taxon>Eubacteriales</taxon>
        <taxon>Oscillospiraceae</taxon>
        <taxon>Lawsonibacter</taxon>
    </lineage>
</organism>